<accession>C6HSP3</accession>
<dbReference type="Proteomes" id="UP000002624">
    <property type="component" value="Unassembled WGS sequence"/>
</dbReference>
<dbReference type="OMA" id="WVYLEPA"/>
<dbReference type="InterPro" id="IPR036526">
    <property type="entry name" value="C-N_Hydrolase_sf"/>
</dbReference>
<dbReference type="EMBL" id="GG692439">
    <property type="protein sequence ID" value="EER36568.1"/>
    <property type="molecule type" value="Genomic_DNA"/>
</dbReference>
<reference evidence="2" key="1">
    <citation type="submission" date="2009-05" db="EMBL/GenBank/DDBJ databases">
        <title>The genome sequence of Ajellomyces capsulatus strain H143.</title>
        <authorList>
            <person name="Champion M."/>
            <person name="Cuomo C.A."/>
            <person name="Ma L.-J."/>
            <person name="Henn M.R."/>
            <person name="Sil A."/>
            <person name="Goldman B."/>
            <person name="Young S.K."/>
            <person name="Kodira C.D."/>
            <person name="Zeng Q."/>
            <person name="Koehrsen M."/>
            <person name="Alvarado L."/>
            <person name="Berlin A.M."/>
            <person name="Borenstein D."/>
            <person name="Chen Z."/>
            <person name="Engels R."/>
            <person name="Freedman E."/>
            <person name="Gellesch M."/>
            <person name="Goldberg J."/>
            <person name="Griggs A."/>
            <person name="Gujja S."/>
            <person name="Heiman D.I."/>
            <person name="Hepburn T.A."/>
            <person name="Howarth C."/>
            <person name="Jen D."/>
            <person name="Larson L."/>
            <person name="Lewis B."/>
            <person name="Mehta T."/>
            <person name="Park D."/>
            <person name="Pearson M."/>
            <person name="Roberts A."/>
            <person name="Saif S."/>
            <person name="Shea T.D."/>
            <person name="Shenoy N."/>
            <person name="Sisk P."/>
            <person name="Stolte C."/>
            <person name="Sykes S."/>
            <person name="Walk T."/>
            <person name="White J."/>
            <person name="Yandava C."/>
            <person name="Klein B."/>
            <person name="McEwen J.G."/>
            <person name="Puccia R."/>
            <person name="Goldman G.H."/>
            <person name="Felipe M.S."/>
            <person name="Nino-Vega G."/>
            <person name="San-Blas G."/>
            <person name="Taylor J.W."/>
            <person name="Mendoza L."/>
            <person name="Galagan J.E."/>
            <person name="Nusbaum C."/>
            <person name="Birren B.W."/>
        </authorList>
    </citation>
    <scope>NUCLEOTIDE SEQUENCE [LARGE SCALE GENOMIC DNA]</scope>
    <source>
        <strain evidence="2">H143</strain>
    </source>
</reference>
<dbReference type="AlphaFoldDB" id="C6HSP3"/>
<dbReference type="VEuPathDB" id="FungiDB:HCDG_09224"/>
<protein>
    <submittedName>
        <fullName evidence="1">Uncharacterized protein</fullName>
    </submittedName>
</protein>
<proteinExistence type="predicted"/>
<dbReference type="SUPFAM" id="SSF56317">
    <property type="entry name" value="Carbon-nitrogen hydrolase"/>
    <property type="match status" value="1"/>
</dbReference>
<evidence type="ECO:0000313" key="1">
    <source>
        <dbReference type="EMBL" id="EER36568.1"/>
    </source>
</evidence>
<dbReference type="HOGENOM" id="CLU_863228_0_0_1"/>
<sequence length="322" mass="35775">MLWTFGHRPSCPENMVNVSSVHPLIQVEAHQSPSSEMLHCRSLLLNVAGLQVKIIAYQLASPLSEAWVYLEPANQALGPRPLNPHPNCDIHWWQLQGVTTNFDNQALGAMTLSLLGSYPDKLHFYYTCEFFVRNPYSSELIAHNFNVIVPHIRNAEGQGVSLVVLSEYHLTGLVPDCPAFVSPRFKSVGLGGSKSFGHQTGTLVTTDPNSLIRKRHGSSCYSVIKTPLGQVRLVTFPEAFRAVTWARIIIIPGFWLNTEYQSKHVNVMKILNVQYIHENTCATASCNAGSLSEEGYIELSQVAFPFGVFPSSFEVLRMGYGL</sequence>
<name>C6HSP3_AJECH</name>
<gene>
    <name evidence="1" type="ORF">HCDG_09224</name>
</gene>
<dbReference type="STRING" id="544712.C6HSP3"/>
<organism evidence="1 2">
    <name type="scientific">Ajellomyces capsulatus (strain H143)</name>
    <name type="common">Darling's disease fungus</name>
    <name type="synonym">Histoplasma capsulatum</name>
    <dbReference type="NCBI Taxonomy" id="544712"/>
    <lineage>
        <taxon>Eukaryota</taxon>
        <taxon>Fungi</taxon>
        <taxon>Dikarya</taxon>
        <taxon>Ascomycota</taxon>
        <taxon>Pezizomycotina</taxon>
        <taxon>Eurotiomycetes</taxon>
        <taxon>Eurotiomycetidae</taxon>
        <taxon>Onygenales</taxon>
        <taxon>Ajellomycetaceae</taxon>
        <taxon>Histoplasma</taxon>
    </lineage>
</organism>
<evidence type="ECO:0000313" key="2">
    <source>
        <dbReference type="Proteomes" id="UP000002624"/>
    </source>
</evidence>